<protein>
    <submittedName>
        <fullName evidence="5">ABC-2 type transport system ATP-binding protein</fullName>
    </submittedName>
</protein>
<accession>A0AAQ3Y7F9</accession>
<keyword evidence="1" id="KW-0813">Transport</keyword>
<dbReference type="AlphaFoldDB" id="A0AAQ3Y7F9"/>
<evidence type="ECO:0000256" key="2">
    <source>
        <dbReference type="ARBA" id="ARBA00022741"/>
    </source>
</evidence>
<reference evidence="5" key="2">
    <citation type="submission" date="2024-03" db="EMBL/GenBank/DDBJ databases">
        <title>The Genome Sequence of Enterococcus sp. DIV0205d.</title>
        <authorList>
            <consortium name="The Broad Institute Genomics Platform"/>
            <consortium name="The Broad Institute Microbial Omics Core"/>
            <consortium name="The Broad Institute Genomic Center for Infectious Diseases"/>
            <person name="Earl A."/>
            <person name="Manson A."/>
            <person name="Gilmore M."/>
            <person name="Schwartman J."/>
            <person name="Shea T."/>
            <person name="Abouelleil A."/>
            <person name="Cao P."/>
            <person name="Chapman S."/>
            <person name="Cusick C."/>
            <person name="Young S."/>
            <person name="Neafsey D."/>
            <person name="Nusbaum C."/>
            <person name="Birren B."/>
        </authorList>
    </citation>
    <scope>NUCLEOTIDE SEQUENCE</scope>
    <source>
        <strain evidence="5">7F3_DIV0205</strain>
    </source>
</reference>
<dbReference type="GO" id="GO:0016887">
    <property type="term" value="F:ATP hydrolysis activity"/>
    <property type="evidence" value="ECO:0007669"/>
    <property type="project" value="InterPro"/>
</dbReference>
<dbReference type="SUPFAM" id="SSF52540">
    <property type="entry name" value="P-loop containing nucleoside triphosphate hydrolases"/>
    <property type="match status" value="1"/>
</dbReference>
<keyword evidence="3 5" id="KW-0067">ATP-binding</keyword>
<keyword evidence="6" id="KW-1185">Reference proteome</keyword>
<evidence type="ECO:0000259" key="4">
    <source>
        <dbReference type="PROSITE" id="PS50893"/>
    </source>
</evidence>
<sequence>MLKISNLNFSYNSNECVYKNFNMSFAAVGVNVILGHNGAGKTTLLKLISGELQRSTGKFQFDHRIVNNAEDIFYLPEYYGCYQQLTVKQNFEFFSGISKKNMDIEAILNQFKLKNKVNSKVVDLSQGQTKRVALANSVLIGAKFILLDEPTNGIDPETKDILIKTIKELAAQKRYFIISTHDLEFASEIADFIHILNNGSIVWDNKLNGTDSKDLKSIYLQYTDEENKND</sequence>
<dbReference type="PANTHER" id="PTHR42939:SF1">
    <property type="entry name" value="ABC TRANSPORTER ATP-BINDING PROTEIN ALBC-RELATED"/>
    <property type="match status" value="1"/>
</dbReference>
<feature type="domain" description="ABC transporter" evidence="4">
    <location>
        <begin position="2"/>
        <end position="223"/>
    </location>
</feature>
<proteinExistence type="predicted"/>
<dbReference type="InterPro" id="IPR003593">
    <property type="entry name" value="AAA+_ATPase"/>
</dbReference>
<dbReference type="EMBL" id="CP147244">
    <property type="protein sequence ID" value="WYK00595.1"/>
    <property type="molecule type" value="Genomic_DNA"/>
</dbReference>
<organism evidence="5 6">
    <name type="scientific">Candidatus Enterococcus palustris</name>
    <dbReference type="NCBI Taxonomy" id="1834189"/>
    <lineage>
        <taxon>Bacteria</taxon>
        <taxon>Bacillati</taxon>
        <taxon>Bacillota</taxon>
        <taxon>Bacilli</taxon>
        <taxon>Lactobacillales</taxon>
        <taxon>Enterococcaceae</taxon>
        <taxon>Enterococcus</taxon>
    </lineage>
</organism>
<dbReference type="Proteomes" id="UP000194948">
    <property type="component" value="Chromosome"/>
</dbReference>
<dbReference type="PROSITE" id="PS50893">
    <property type="entry name" value="ABC_TRANSPORTER_2"/>
    <property type="match status" value="1"/>
</dbReference>
<dbReference type="GO" id="GO:0005524">
    <property type="term" value="F:ATP binding"/>
    <property type="evidence" value="ECO:0007669"/>
    <property type="project" value="UniProtKB-KW"/>
</dbReference>
<dbReference type="Gene3D" id="3.40.50.300">
    <property type="entry name" value="P-loop containing nucleotide triphosphate hydrolases"/>
    <property type="match status" value="1"/>
</dbReference>
<dbReference type="Pfam" id="PF00005">
    <property type="entry name" value="ABC_tran"/>
    <property type="match status" value="1"/>
</dbReference>
<dbReference type="CDD" id="cd03230">
    <property type="entry name" value="ABC_DR_subfamily_A"/>
    <property type="match status" value="1"/>
</dbReference>
<evidence type="ECO:0000256" key="3">
    <source>
        <dbReference type="ARBA" id="ARBA00022840"/>
    </source>
</evidence>
<evidence type="ECO:0000256" key="1">
    <source>
        <dbReference type="ARBA" id="ARBA00022448"/>
    </source>
</evidence>
<name>A0AAQ3Y7F9_9ENTE</name>
<dbReference type="InterPro" id="IPR051782">
    <property type="entry name" value="ABC_Transporter_VariousFunc"/>
</dbReference>
<reference evidence="5" key="1">
    <citation type="submission" date="2017-05" db="EMBL/GenBank/DDBJ databases">
        <authorList>
            <consortium name="The Broad Institute Genomics Platform"/>
            <consortium name="The Broad Institute Genomic Center for Infectious Diseases"/>
            <person name="Earl A."/>
            <person name="Manson A."/>
            <person name="Schwartman J."/>
            <person name="Gilmore M."/>
            <person name="Abouelleil A."/>
            <person name="Cao P."/>
            <person name="Chapman S."/>
            <person name="Cusick C."/>
            <person name="Shea T."/>
            <person name="Young S."/>
            <person name="Neafsey D."/>
            <person name="Nusbaum C."/>
            <person name="Birren B."/>
        </authorList>
    </citation>
    <scope>NUCLEOTIDE SEQUENCE</scope>
    <source>
        <strain evidence="5">7F3_DIV0205</strain>
    </source>
</reference>
<dbReference type="SMART" id="SM00382">
    <property type="entry name" value="AAA"/>
    <property type="match status" value="1"/>
</dbReference>
<dbReference type="PANTHER" id="PTHR42939">
    <property type="entry name" value="ABC TRANSPORTER ATP-BINDING PROTEIN ALBC-RELATED"/>
    <property type="match status" value="1"/>
</dbReference>
<evidence type="ECO:0000313" key="6">
    <source>
        <dbReference type="Proteomes" id="UP000194948"/>
    </source>
</evidence>
<evidence type="ECO:0000313" key="5">
    <source>
        <dbReference type="EMBL" id="WYK00595.1"/>
    </source>
</evidence>
<dbReference type="RefSeq" id="WP_086314117.1">
    <property type="nucleotide sequence ID" value="NZ_CP147244.1"/>
</dbReference>
<gene>
    <name evidence="5" type="ORF">A5821_001693</name>
</gene>
<keyword evidence="2" id="KW-0547">Nucleotide-binding</keyword>
<dbReference type="InterPro" id="IPR027417">
    <property type="entry name" value="P-loop_NTPase"/>
</dbReference>
<dbReference type="InterPro" id="IPR003439">
    <property type="entry name" value="ABC_transporter-like_ATP-bd"/>
</dbReference>